<proteinExistence type="predicted"/>
<dbReference type="InterPro" id="IPR010499">
    <property type="entry name" value="AraC_E-bd"/>
</dbReference>
<dbReference type="Pfam" id="PF13411">
    <property type="entry name" value="MerR_1"/>
    <property type="match status" value="1"/>
</dbReference>
<organism evidence="3 4">
    <name type="scientific">Mediterraneibacter gnavus</name>
    <name type="common">Ruminococcus gnavus</name>
    <dbReference type="NCBI Taxonomy" id="33038"/>
    <lineage>
        <taxon>Bacteria</taxon>
        <taxon>Bacillati</taxon>
        <taxon>Bacillota</taxon>
        <taxon>Clostridia</taxon>
        <taxon>Lachnospirales</taxon>
        <taxon>Lachnospiraceae</taxon>
        <taxon>Mediterraneibacter</taxon>
    </lineage>
</organism>
<keyword evidence="1" id="KW-0238">DNA-binding</keyword>
<dbReference type="CDD" id="cd01107">
    <property type="entry name" value="HTH_BmrR"/>
    <property type="match status" value="1"/>
</dbReference>
<feature type="domain" description="HTH merR-type" evidence="2">
    <location>
        <begin position="1"/>
        <end position="71"/>
    </location>
</feature>
<dbReference type="InterPro" id="IPR029442">
    <property type="entry name" value="GyrI-like"/>
</dbReference>
<comment type="caution">
    <text evidence="3">The sequence shown here is derived from an EMBL/GenBank/DDBJ whole genome shotgun (WGS) entry which is preliminary data.</text>
</comment>
<dbReference type="PROSITE" id="PS50937">
    <property type="entry name" value="HTH_MERR_2"/>
    <property type="match status" value="1"/>
</dbReference>
<dbReference type="EMBL" id="JAJBNC010000031">
    <property type="protein sequence ID" value="MCB5495123.1"/>
    <property type="molecule type" value="Genomic_DNA"/>
</dbReference>
<dbReference type="SUPFAM" id="SSF46955">
    <property type="entry name" value="Putative DNA-binding domain"/>
    <property type="match status" value="1"/>
</dbReference>
<reference evidence="3" key="1">
    <citation type="submission" date="2021-10" db="EMBL/GenBank/DDBJ databases">
        <title>Collection of gut derived symbiotic bacterial strains cultured from healthy donors.</title>
        <authorList>
            <person name="Lin H."/>
            <person name="Littmann E."/>
            <person name="Claire K."/>
            <person name="Pamer E."/>
        </authorList>
    </citation>
    <scope>NUCLEOTIDE SEQUENCE</scope>
    <source>
        <strain evidence="3">MSK.23.4</strain>
    </source>
</reference>
<dbReference type="InterPro" id="IPR009061">
    <property type="entry name" value="DNA-bd_dom_put_sf"/>
</dbReference>
<protein>
    <submittedName>
        <fullName evidence="3">MerR family transcriptional regulator</fullName>
    </submittedName>
</protein>
<dbReference type="InterPro" id="IPR047057">
    <property type="entry name" value="MerR_fam"/>
</dbReference>
<dbReference type="GO" id="GO:0003677">
    <property type="term" value="F:DNA binding"/>
    <property type="evidence" value="ECO:0007669"/>
    <property type="project" value="UniProtKB-KW"/>
</dbReference>
<gene>
    <name evidence="3" type="ORF">LIQ10_15510</name>
</gene>
<dbReference type="Proteomes" id="UP001297422">
    <property type="component" value="Unassembled WGS sequence"/>
</dbReference>
<accession>A0AAJ1ESN1</accession>
<dbReference type="SUPFAM" id="SSF55136">
    <property type="entry name" value="Probable bacterial effector-binding domain"/>
    <property type="match status" value="1"/>
</dbReference>
<sequence length="273" mass="31979">MLSIGEFSKICKVSTKTLRYYDEIGLINPSKINQENGYRYYSIEQLETMLFVNRLKQYNFSLEEIRAIITSEEIPNEKLSIELYKKKVELEKQIQIYSQITERLNEDIAALKQGKSIMSYLNKIDVQLVELPVMYLVSIRKMVYKFEMEEQYAYCFNSILRKIQYDKLTATAPPMVLFHSDEFTPLGLDTEFAIPVKQFVTGTRDFYPGLCLKTTLHGGYSNLPSIYTKQCKWAEQNGYENNGPLYEVYITDPTQTSNEDEFITEIYYPVKKK</sequence>
<name>A0AAJ1ESN1_MEDGN</name>
<dbReference type="SMART" id="SM00871">
    <property type="entry name" value="AraC_E_bind"/>
    <property type="match status" value="1"/>
</dbReference>
<dbReference type="Gene3D" id="3.20.80.10">
    <property type="entry name" value="Regulatory factor, effector binding domain"/>
    <property type="match status" value="1"/>
</dbReference>
<dbReference type="InterPro" id="IPR011256">
    <property type="entry name" value="Reg_factor_effector_dom_sf"/>
</dbReference>
<dbReference type="PANTHER" id="PTHR30204">
    <property type="entry name" value="REDOX-CYCLING DRUG-SENSING TRANSCRIPTIONAL ACTIVATOR SOXR"/>
    <property type="match status" value="1"/>
</dbReference>
<dbReference type="AlphaFoldDB" id="A0AAJ1ESN1"/>
<dbReference type="GO" id="GO:0003700">
    <property type="term" value="F:DNA-binding transcription factor activity"/>
    <property type="evidence" value="ECO:0007669"/>
    <property type="project" value="InterPro"/>
</dbReference>
<evidence type="ECO:0000313" key="4">
    <source>
        <dbReference type="Proteomes" id="UP001297422"/>
    </source>
</evidence>
<dbReference type="InterPro" id="IPR000551">
    <property type="entry name" value="MerR-type_HTH_dom"/>
</dbReference>
<dbReference type="PANTHER" id="PTHR30204:SF97">
    <property type="entry name" value="MERR FAMILY REGULATORY PROTEIN"/>
    <property type="match status" value="1"/>
</dbReference>
<evidence type="ECO:0000259" key="2">
    <source>
        <dbReference type="PROSITE" id="PS50937"/>
    </source>
</evidence>
<dbReference type="SMART" id="SM00422">
    <property type="entry name" value="HTH_MERR"/>
    <property type="match status" value="1"/>
</dbReference>
<evidence type="ECO:0000256" key="1">
    <source>
        <dbReference type="ARBA" id="ARBA00023125"/>
    </source>
</evidence>
<dbReference type="Pfam" id="PF06445">
    <property type="entry name" value="GyrI-like"/>
    <property type="match status" value="1"/>
</dbReference>
<evidence type="ECO:0000313" key="3">
    <source>
        <dbReference type="EMBL" id="MCB5495123.1"/>
    </source>
</evidence>
<dbReference type="RefSeq" id="WP_077715691.1">
    <property type="nucleotide sequence ID" value="NZ_AP031446.1"/>
</dbReference>
<dbReference type="Gene3D" id="1.10.1660.10">
    <property type="match status" value="1"/>
</dbReference>